<dbReference type="GO" id="GO:0005739">
    <property type="term" value="C:mitochondrion"/>
    <property type="evidence" value="ECO:0007669"/>
    <property type="project" value="TreeGrafter"/>
</dbReference>
<reference evidence="4 5" key="1">
    <citation type="journal article" date="2013" name="BMC Genomics">
        <title>The miniature genome of a carnivorous plant Genlisea aurea contains a low number of genes and short non-coding sequences.</title>
        <authorList>
            <person name="Leushkin E.V."/>
            <person name="Sutormin R.A."/>
            <person name="Nabieva E.R."/>
            <person name="Penin A.A."/>
            <person name="Kondrashov A.S."/>
            <person name="Logacheva M.D."/>
        </authorList>
    </citation>
    <scope>NUCLEOTIDE SEQUENCE [LARGE SCALE GENOMIC DNA]</scope>
</reference>
<dbReference type="AlphaFoldDB" id="S8E083"/>
<dbReference type="GO" id="GO:0018773">
    <property type="term" value="F:acetylpyruvate hydrolase activity"/>
    <property type="evidence" value="ECO:0007669"/>
    <property type="project" value="TreeGrafter"/>
</dbReference>
<evidence type="ECO:0000313" key="5">
    <source>
        <dbReference type="Proteomes" id="UP000015453"/>
    </source>
</evidence>
<protein>
    <submittedName>
        <fullName evidence="4">Isomerase-like protein</fullName>
    </submittedName>
</protein>
<dbReference type="EMBL" id="AUSU01004070">
    <property type="protein sequence ID" value="EPS65727.1"/>
    <property type="molecule type" value="Genomic_DNA"/>
</dbReference>
<feature type="domain" description="Fumarylacetoacetase-like C-terminal" evidence="3">
    <location>
        <begin position="5"/>
        <end position="76"/>
    </location>
</feature>
<dbReference type="PANTHER" id="PTHR11820:SF7">
    <property type="entry name" value="ACYLPYRUVASE FAHD1, MITOCHONDRIAL"/>
    <property type="match status" value="1"/>
</dbReference>
<dbReference type="OrthoDB" id="411064at2759"/>
<keyword evidence="4" id="KW-0413">Isomerase</keyword>
<dbReference type="InterPro" id="IPR036663">
    <property type="entry name" value="Fumarylacetoacetase_C_sf"/>
</dbReference>
<dbReference type="InterPro" id="IPR011234">
    <property type="entry name" value="Fumarylacetoacetase-like_C"/>
</dbReference>
<feature type="non-terminal residue" evidence="4">
    <location>
        <position position="1"/>
    </location>
</feature>
<dbReference type="GO" id="GO:0016853">
    <property type="term" value="F:isomerase activity"/>
    <property type="evidence" value="ECO:0007669"/>
    <property type="project" value="UniProtKB-KW"/>
</dbReference>
<comment type="similarity">
    <text evidence="1">Belongs to the FAH family.</text>
</comment>
<proteinExistence type="inferred from homology"/>
<gene>
    <name evidence="4" type="ORF">M569_09049</name>
</gene>
<evidence type="ECO:0000259" key="3">
    <source>
        <dbReference type="Pfam" id="PF01557"/>
    </source>
</evidence>
<sequence length="85" mass="9242">TSTISKTLQVDGEIRQKGSTSDMIFRIPFLISHVSSMFTLLEGDVILTGTPPGVGPVRTGQRIESGITGLLDMQFDVGRRHKPSQ</sequence>
<dbReference type="SUPFAM" id="SSF56529">
    <property type="entry name" value="FAH"/>
    <property type="match status" value="1"/>
</dbReference>
<organism evidence="4 5">
    <name type="scientific">Genlisea aurea</name>
    <dbReference type="NCBI Taxonomy" id="192259"/>
    <lineage>
        <taxon>Eukaryota</taxon>
        <taxon>Viridiplantae</taxon>
        <taxon>Streptophyta</taxon>
        <taxon>Embryophyta</taxon>
        <taxon>Tracheophyta</taxon>
        <taxon>Spermatophyta</taxon>
        <taxon>Magnoliopsida</taxon>
        <taxon>eudicotyledons</taxon>
        <taxon>Gunneridae</taxon>
        <taxon>Pentapetalae</taxon>
        <taxon>asterids</taxon>
        <taxon>lamiids</taxon>
        <taxon>Lamiales</taxon>
        <taxon>Lentibulariaceae</taxon>
        <taxon>Genlisea</taxon>
    </lineage>
</organism>
<dbReference type="Proteomes" id="UP000015453">
    <property type="component" value="Unassembled WGS sequence"/>
</dbReference>
<dbReference type="Pfam" id="PF01557">
    <property type="entry name" value="FAA_hydrolase"/>
    <property type="match status" value="1"/>
</dbReference>
<keyword evidence="5" id="KW-1185">Reference proteome</keyword>
<evidence type="ECO:0000256" key="2">
    <source>
        <dbReference type="ARBA" id="ARBA00022723"/>
    </source>
</evidence>
<dbReference type="PANTHER" id="PTHR11820">
    <property type="entry name" value="ACYLPYRUVASE"/>
    <property type="match status" value="1"/>
</dbReference>
<name>S8E083_9LAMI</name>
<dbReference type="Gene3D" id="3.90.850.10">
    <property type="entry name" value="Fumarylacetoacetase-like, C-terminal domain"/>
    <property type="match status" value="1"/>
</dbReference>
<accession>S8E083</accession>
<evidence type="ECO:0000256" key="1">
    <source>
        <dbReference type="ARBA" id="ARBA00010211"/>
    </source>
</evidence>
<comment type="caution">
    <text evidence="4">The sequence shown here is derived from an EMBL/GenBank/DDBJ whole genome shotgun (WGS) entry which is preliminary data.</text>
</comment>
<keyword evidence="2" id="KW-0479">Metal-binding</keyword>
<evidence type="ECO:0000313" key="4">
    <source>
        <dbReference type="EMBL" id="EPS65727.1"/>
    </source>
</evidence>
<dbReference type="GO" id="GO:0046872">
    <property type="term" value="F:metal ion binding"/>
    <property type="evidence" value="ECO:0007669"/>
    <property type="project" value="UniProtKB-KW"/>
</dbReference>